<sequence>MQKLFGQSSDSRDRNKEQYDRLCAEYQRSRDELRRAQEDNRRLIQNNRELDADRNRYKENATAISNELRNVQRELEDYRTLSEIRGKELVGAQVFLTKADQLSSSELSQKVNGLNEETFQAAAWLADSLHHVQSQWKSEEERQEAYKVTCMIVGEPAARLLVAHASEPEPNFYLVQLVMQIFFANFCSIKIERWYEGGSEVNNFLGTLYGEIRRNEEQAVSGRWRAITHAHIRSSPDEWTRETTNKLSQIMEIASWHVPADKRSSFEQKLKPIFKAILDIRIALGEHFTSADIEIFCPAPGATFEPQNMEDALDDGRGKGKDTGTGAGSFGAILGTAGLGLREVASRGTRSGSDEYRTVLAPKVIPQATLNEVLQPAPPKAKKSKSSPNAG</sequence>
<protein>
    <submittedName>
        <fullName evidence="3">Uncharacterized protein</fullName>
    </submittedName>
</protein>
<evidence type="ECO:0000313" key="4">
    <source>
        <dbReference type="Proteomes" id="UP000807469"/>
    </source>
</evidence>
<dbReference type="AlphaFoldDB" id="A0A9P5YX97"/>
<organism evidence="3 4">
    <name type="scientific">Pholiota conissans</name>
    <dbReference type="NCBI Taxonomy" id="109636"/>
    <lineage>
        <taxon>Eukaryota</taxon>
        <taxon>Fungi</taxon>
        <taxon>Dikarya</taxon>
        <taxon>Basidiomycota</taxon>
        <taxon>Agaricomycotina</taxon>
        <taxon>Agaricomycetes</taxon>
        <taxon>Agaricomycetidae</taxon>
        <taxon>Agaricales</taxon>
        <taxon>Agaricineae</taxon>
        <taxon>Strophariaceae</taxon>
        <taxon>Pholiota</taxon>
    </lineage>
</organism>
<keyword evidence="4" id="KW-1185">Reference proteome</keyword>
<keyword evidence="1" id="KW-0175">Coiled coil</keyword>
<feature type="coiled-coil region" evidence="1">
    <location>
        <begin position="12"/>
        <end position="81"/>
    </location>
</feature>
<dbReference type="Proteomes" id="UP000807469">
    <property type="component" value="Unassembled WGS sequence"/>
</dbReference>
<comment type="caution">
    <text evidence="3">The sequence shown here is derived from an EMBL/GenBank/DDBJ whole genome shotgun (WGS) entry which is preliminary data.</text>
</comment>
<evidence type="ECO:0000256" key="1">
    <source>
        <dbReference type="SAM" id="Coils"/>
    </source>
</evidence>
<reference evidence="3" key="1">
    <citation type="submission" date="2020-11" db="EMBL/GenBank/DDBJ databases">
        <authorList>
            <consortium name="DOE Joint Genome Institute"/>
            <person name="Ahrendt S."/>
            <person name="Riley R."/>
            <person name="Andreopoulos W."/>
            <person name="Labutti K."/>
            <person name="Pangilinan J."/>
            <person name="Ruiz-Duenas F.J."/>
            <person name="Barrasa J.M."/>
            <person name="Sanchez-Garcia M."/>
            <person name="Camarero S."/>
            <person name="Miyauchi S."/>
            <person name="Serrano A."/>
            <person name="Linde D."/>
            <person name="Babiker R."/>
            <person name="Drula E."/>
            <person name="Ayuso-Fernandez I."/>
            <person name="Pacheco R."/>
            <person name="Padilla G."/>
            <person name="Ferreira P."/>
            <person name="Barriuso J."/>
            <person name="Kellner H."/>
            <person name="Castanera R."/>
            <person name="Alfaro M."/>
            <person name="Ramirez L."/>
            <person name="Pisabarro A.G."/>
            <person name="Kuo A."/>
            <person name="Tritt A."/>
            <person name="Lipzen A."/>
            <person name="He G."/>
            <person name="Yan M."/>
            <person name="Ng V."/>
            <person name="Cullen D."/>
            <person name="Martin F."/>
            <person name="Rosso M.-N."/>
            <person name="Henrissat B."/>
            <person name="Hibbett D."/>
            <person name="Martinez A.T."/>
            <person name="Grigoriev I.V."/>
        </authorList>
    </citation>
    <scope>NUCLEOTIDE SEQUENCE</scope>
    <source>
        <strain evidence="3">CIRM-BRFM 674</strain>
    </source>
</reference>
<dbReference type="OrthoDB" id="3222645at2759"/>
<feature type="region of interest" description="Disordered" evidence="2">
    <location>
        <begin position="368"/>
        <end position="391"/>
    </location>
</feature>
<evidence type="ECO:0000313" key="3">
    <source>
        <dbReference type="EMBL" id="KAF9476861.1"/>
    </source>
</evidence>
<evidence type="ECO:0000256" key="2">
    <source>
        <dbReference type="SAM" id="MobiDB-lite"/>
    </source>
</evidence>
<gene>
    <name evidence="3" type="ORF">BDN70DRAFT_811569</name>
</gene>
<name>A0A9P5YX97_9AGAR</name>
<proteinExistence type="predicted"/>
<accession>A0A9P5YX97</accession>
<dbReference type="EMBL" id="MU155279">
    <property type="protein sequence ID" value="KAF9476861.1"/>
    <property type="molecule type" value="Genomic_DNA"/>
</dbReference>